<dbReference type="PANTHER" id="PTHR11102">
    <property type="entry name" value="SEL-1-LIKE PROTEIN"/>
    <property type="match status" value="1"/>
</dbReference>
<dbReference type="Proteomes" id="UP000619512">
    <property type="component" value="Unassembled WGS sequence"/>
</dbReference>
<evidence type="ECO:0000256" key="1">
    <source>
        <dbReference type="SAM" id="SignalP"/>
    </source>
</evidence>
<accession>A0A4P7BEE0</accession>
<feature type="chain" id="PRO_5044606730" evidence="1">
    <location>
        <begin position="23"/>
        <end position="233"/>
    </location>
</feature>
<dbReference type="InterPro" id="IPR050767">
    <property type="entry name" value="Sel1_AlgK"/>
</dbReference>
<dbReference type="OrthoDB" id="8589804at2"/>
<dbReference type="Proteomes" id="UP000294359">
    <property type="component" value="Chromosome"/>
</dbReference>
<dbReference type="EMBL" id="BMWW01000001">
    <property type="protein sequence ID" value="GGY75994.1"/>
    <property type="molecule type" value="Genomic_DNA"/>
</dbReference>
<sequence>MTVRCACAIVLAAALAGCGHEAVPTSAQIEALAMTAAQRGDPAAEQRLQRLAVQGATVAQRELGILYRARPAARADAQRLLLQAAQAGDAQAAFHLGELYRVPAAGIAADPAAAWPWYQRAAEGGQAKAALQLGLMAKNGNGVPRDAAVAARWLQLAAELGNAHAMFLLSYAYREGEGVTRDPARAAVLLEEAAEHEYPPALQELALTTQDPTRAGHLMKEATEHRRNNWNRF</sequence>
<proteinExistence type="predicted"/>
<organism evidence="2 5">
    <name type="scientific">Pseudoduganella plicata</name>
    <dbReference type="NCBI Taxonomy" id="321984"/>
    <lineage>
        <taxon>Bacteria</taxon>
        <taxon>Pseudomonadati</taxon>
        <taxon>Pseudomonadota</taxon>
        <taxon>Betaproteobacteria</taxon>
        <taxon>Burkholderiales</taxon>
        <taxon>Oxalobacteraceae</taxon>
        <taxon>Telluria group</taxon>
        <taxon>Pseudoduganella</taxon>
    </lineage>
</organism>
<dbReference type="RefSeq" id="WP_134384621.1">
    <property type="nucleotide sequence ID" value="NZ_BMWW01000001.1"/>
</dbReference>
<keyword evidence="1" id="KW-0732">Signal</keyword>
<name>A0A4P7BEE0_9BURK</name>
<evidence type="ECO:0000313" key="2">
    <source>
        <dbReference type="EMBL" id="GGY75994.1"/>
    </source>
</evidence>
<dbReference type="Pfam" id="PF08238">
    <property type="entry name" value="Sel1"/>
    <property type="match status" value="4"/>
</dbReference>
<dbReference type="PANTHER" id="PTHR11102:SF160">
    <property type="entry name" value="ERAD-ASSOCIATED E3 UBIQUITIN-PROTEIN LIGASE COMPONENT HRD3"/>
    <property type="match status" value="1"/>
</dbReference>
<gene>
    <name evidence="3" type="ORF">E1742_09325</name>
    <name evidence="2" type="ORF">GCM10007388_05730</name>
</gene>
<dbReference type="InterPro" id="IPR011990">
    <property type="entry name" value="TPR-like_helical_dom_sf"/>
</dbReference>
<evidence type="ECO:0000313" key="5">
    <source>
        <dbReference type="Proteomes" id="UP000619512"/>
    </source>
</evidence>
<dbReference type="AlphaFoldDB" id="A0A4P7BEE0"/>
<reference evidence="2" key="3">
    <citation type="submission" date="2022-12" db="EMBL/GenBank/DDBJ databases">
        <authorList>
            <person name="Sun Q."/>
            <person name="Kim S."/>
        </authorList>
    </citation>
    <scope>NUCLEOTIDE SEQUENCE</scope>
    <source>
        <strain evidence="2">KCTC 12344</strain>
    </source>
</reference>
<protein>
    <submittedName>
        <fullName evidence="3">Sel1 repeat family protein</fullName>
    </submittedName>
</protein>
<dbReference type="SMART" id="SM00671">
    <property type="entry name" value="SEL1"/>
    <property type="match status" value="4"/>
</dbReference>
<dbReference type="Gene3D" id="1.25.40.10">
    <property type="entry name" value="Tetratricopeptide repeat domain"/>
    <property type="match status" value="1"/>
</dbReference>
<dbReference type="SUPFAM" id="SSF81901">
    <property type="entry name" value="HCP-like"/>
    <property type="match status" value="1"/>
</dbReference>
<dbReference type="InterPro" id="IPR006597">
    <property type="entry name" value="Sel1-like"/>
</dbReference>
<keyword evidence="4" id="KW-1185">Reference proteome</keyword>
<dbReference type="PROSITE" id="PS51257">
    <property type="entry name" value="PROKAR_LIPOPROTEIN"/>
    <property type="match status" value="1"/>
</dbReference>
<evidence type="ECO:0000313" key="3">
    <source>
        <dbReference type="EMBL" id="QBQ36337.1"/>
    </source>
</evidence>
<dbReference type="EMBL" id="CP038026">
    <property type="protein sequence ID" value="QBQ36337.1"/>
    <property type="molecule type" value="Genomic_DNA"/>
</dbReference>
<feature type="signal peptide" evidence="1">
    <location>
        <begin position="1"/>
        <end position="22"/>
    </location>
</feature>
<reference evidence="3 4" key="2">
    <citation type="submission" date="2019-03" db="EMBL/GenBank/DDBJ databases">
        <title>Draft Genome Sequences of Six Type Strains of the Genus Massilia.</title>
        <authorList>
            <person name="Miess H."/>
            <person name="Frediansyhah A."/>
            <person name="Gross H."/>
        </authorList>
    </citation>
    <scope>NUCLEOTIDE SEQUENCE [LARGE SCALE GENOMIC DNA]</scope>
    <source>
        <strain evidence="3 4">DSM 17505</strain>
    </source>
</reference>
<reference evidence="2" key="1">
    <citation type="journal article" date="2014" name="Int. J. Syst. Evol. Microbiol.">
        <title>Complete genome sequence of Corynebacterium casei LMG S-19264T (=DSM 44701T), isolated from a smear-ripened cheese.</title>
        <authorList>
            <consortium name="US DOE Joint Genome Institute (JGI-PGF)"/>
            <person name="Walter F."/>
            <person name="Albersmeier A."/>
            <person name="Kalinowski J."/>
            <person name="Ruckert C."/>
        </authorList>
    </citation>
    <scope>NUCLEOTIDE SEQUENCE</scope>
    <source>
        <strain evidence="2">KCTC 12344</strain>
    </source>
</reference>
<evidence type="ECO:0000313" key="4">
    <source>
        <dbReference type="Proteomes" id="UP000294359"/>
    </source>
</evidence>